<feature type="transmembrane region" description="Helical" evidence="7">
    <location>
        <begin position="195"/>
        <end position="216"/>
    </location>
</feature>
<comment type="subcellular location">
    <subcellularLocation>
        <location evidence="1">Membrane</location>
        <topology evidence="1">Multi-pass membrane protein</topology>
    </subcellularLocation>
</comment>
<feature type="transmembrane region" description="Helical" evidence="7">
    <location>
        <begin position="50"/>
        <end position="74"/>
    </location>
</feature>
<keyword evidence="4" id="KW-0201">Cytochrome c-type biogenesis</keyword>
<evidence type="ECO:0000256" key="2">
    <source>
        <dbReference type="ARBA" id="ARBA00005840"/>
    </source>
</evidence>
<feature type="domain" description="Cytochrome c assembly protein" evidence="8">
    <location>
        <begin position="5"/>
        <end position="172"/>
    </location>
</feature>
<evidence type="ECO:0000313" key="9">
    <source>
        <dbReference type="EMBL" id="MCM1987024.1"/>
    </source>
</evidence>
<reference evidence="9" key="1">
    <citation type="journal article" date="2021" name="mSystems">
        <title>Bacteria and Archaea Synergistically Convert Glycine Betaine to Biogenic Methane in the Formosa Cold Seep of the South China Sea.</title>
        <authorList>
            <person name="Li L."/>
            <person name="Zhang W."/>
            <person name="Zhang S."/>
            <person name="Song L."/>
            <person name="Sun Q."/>
            <person name="Zhang H."/>
            <person name="Xiang H."/>
            <person name="Dong X."/>
        </authorList>
    </citation>
    <scope>NUCLEOTIDE SEQUENCE</scope>
    <source>
        <strain evidence="9">LLY</strain>
    </source>
</reference>
<sequence>MSERMLRDKILPVLSAMSMLLAIGMIIFYLPDMKGAMGETLDMSFRIFYFHMPIAITSYLAFTVVFVSSILFLRTGKYSYDILSRSAAEVGVIFAFLVLVTGSIWAKATWGWYWVWEPRLTTSLALFLVYVAYIVLRQAVDGADKRARLASVFGILGFISVPLSFLSIRLWRSAHPLMFGDTSGSSGGGLEGTSLQLTLLVNVIAFVLLFITLVVYKMQNEMMEERADEIRASLD</sequence>
<dbReference type="Proteomes" id="UP001056766">
    <property type="component" value="Unassembled WGS sequence"/>
</dbReference>
<organism evidence="9 10">
    <name type="scientific">Methanococcoides seepicolus</name>
    <dbReference type="NCBI Taxonomy" id="2828780"/>
    <lineage>
        <taxon>Archaea</taxon>
        <taxon>Methanobacteriati</taxon>
        <taxon>Methanobacteriota</taxon>
        <taxon>Stenosarchaea group</taxon>
        <taxon>Methanomicrobia</taxon>
        <taxon>Methanosarcinales</taxon>
        <taxon>Methanosarcinaceae</taxon>
        <taxon>Methanococcoides</taxon>
    </lineage>
</organism>
<dbReference type="PANTHER" id="PTHR30071:SF1">
    <property type="entry name" value="CYTOCHROME B_B6 PROTEIN-RELATED"/>
    <property type="match status" value="1"/>
</dbReference>
<evidence type="ECO:0000256" key="3">
    <source>
        <dbReference type="ARBA" id="ARBA00022692"/>
    </source>
</evidence>
<protein>
    <submittedName>
        <fullName evidence="9">Cytochrome c biogenesis protein CcsA</fullName>
    </submittedName>
</protein>
<gene>
    <name evidence="9" type="primary">ccsA</name>
    <name evidence="9" type="ORF">KDK67_08500</name>
</gene>
<dbReference type="EMBL" id="JAGSOI010000032">
    <property type="protein sequence ID" value="MCM1987024.1"/>
    <property type="molecule type" value="Genomic_DNA"/>
</dbReference>
<feature type="transmembrane region" description="Helical" evidence="7">
    <location>
        <begin position="86"/>
        <end position="106"/>
    </location>
</feature>
<dbReference type="InterPro" id="IPR002541">
    <property type="entry name" value="Cyt_c_assembly"/>
</dbReference>
<dbReference type="GO" id="GO:0017004">
    <property type="term" value="P:cytochrome complex assembly"/>
    <property type="evidence" value="ECO:0007669"/>
    <property type="project" value="UniProtKB-KW"/>
</dbReference>
<dbReference type="InterPro" id="IPR045062">
    <property type="entry name" value="Cyt_c_biogenesis_CcsA/CcmC"/>
</dbReference>
<keyword evidence="10" id="KW-1185">Reference proteome</keyword>
<evidence type="ECO:0000259" key="8">
    <source>
        <dbReference type="Pfam" id="PF01578"/>
    </source>
</evidence>
<keyword evidence="5 7" id="KW-1133">Transmembrane helix</keyword>
<dbReference type="Pfam" id="PF01578">
    <property type="entry name" value="Cytochrom_C_asm"/>
    <property type="match status" value="1"/>
</dbReference>
<dbReference type="GO" id="GO:0005886">
    <property type="term" value="C:plasma membrane"/>
    <property type="evidence" value="ECO:0007669"/>
    <property type="project" value="TreeGrafter"/>
</dbReference>
<evidence type="ECO:0000256" key="4">
    <source>
        <dbReference type="ARBA" id="ARBA00022748"/>
    </source>
</evidence>
<dbReference type="GO" id="GO:0015232">
    <property type="term" value="F:heme transmembrane transporter activity"/>
    <property type="evidence" value="ECO:0007669"/>
    <property type="project" value="InterPro"/>
</dbReference>
<dbReference type="PRINTS" id="PR01386">
    <property type="entry name" value="CCMCBIOGNSIS"/>
</dbReference>
<dbReference type="GO" id="GO:0020037">
    <property type="term" value="F:heme binding"/>
    <property type="evidence" value="ECO:0007669"/>
    <property type="project" value="InterPro"/>
</dbReference>
<evidence type="ECO:0000256" key="1">
    <source>
        <dbReference type="ARBA" id="ARBA00004141"/>
    </source>
</evidence>
<feature type="transmembrane region" description="Helical" evidence="7">
    <location>
        <begin position="12"/>
        <end position="30"/>
    </location>
</feature>
<dbReference type="PANTHER" id="PTHR30071">
    <property type="entry name" value="HEME EXPORTER PROTEIN C"/>
    <property type="match status" value="1"/>
</dbReference>
<dbReference type="InterPro" id="IPR003557">
    <property type="entry name" value="Cyt_c_biogenesis_CcmC"/>
</dbReference>
<feature type="transmembrane region" description="Helical" evidence="7">
    <location>
        <begin position="118"/>
        <end position="136"/>
    </location>
</feature>
<evidence type="ECO:0000256" key="6">
    <source>
        <dbReference type="ARBA" id="ARBA00023136"/>
    </source>
</evidence>
<evidence type="ECO:0000313" key="10">
    <source>
        <dbReference type="Proteomes" id="UP001056766"/>
    </source>
</evidence>
<keyword evidence="3 7" id="KW-0812">Transmembrane</keyword>
<evidence type="ECO:0000256" key="5">
    <source>
        <dbReference type="ARBA" id="ARBA00022989"/>
    </source>
</evidence>
<evidence type="ECO:0000256" key="7">
    <source>
        <dbReference type="SAM" id="Phobius"/>
    </source>
</evidence>
<dbReference type="AlphaFoldDB" id="A0A9E5DCE6"/>
<comment type="similarity">
    <text evidence="2">Belongs to the CcmC/CycZ/HelC family.</text>
</comment>
<reference evidence="9" key="2">
    <citation type="submission" date="2021-04" db="EMBL/GenBank/DDBJ databases">
        <authorList>
            <person name="Dong X."/>
        </authorList>
    </citation>
    <scope>NUCLEOTIDE SEQUENCE</scope>
    <source>
        <strain evidence="9">LLY</strain>
    </source>
</reference>
<comment type="caution">
    <text evidence="9">The sequence shown here is derived from an EMBL/GenBank/DDBJ whole genome shotgun (WGS) entry which is preliminary data.</text>
</comment>
<feature type="transmembrane region" description="Helical" evidence="7">
    <location>
        <begin position="148"/>
        <end position="171"/>
    </location>
</feature>
<name>A0A9E5DCE6_9EURY</name>
<keyword evidence="6 7" id="KW-0472">Membrane</keyword>
<proteinExistence type="inferred from homology"/>
<accession>A0A9E5DCE6</accession>